<feature type="region of interest" description="Disordered" evidence="1">
    <location>
        <begin position="1"/>
        <end position="275"/>
    </location>
</feature>
<proteinExistence type="predicted"/>
<dbReference type="AlphaFoldDB" id="Q608V7"/>
<feature type="compositionally biased region" description="Basic and acidic residues" evidence="1">
    <location>
        <begin position="204"/>
        <end position="232"/>
    </location>
</feature>
<feature type="compositionally biased region" description="Basic and acidic residues" evidence="1">
    <location>
        <begin position="244"/>
        <end position="259"/>
    </location>
</feature>
<reference evidence="2 3" key="1">
    <citation type="journal article" date="2004" name="PLoS Biol.">
        <title>Genomic insights into methanotrophy: the complete genome sequence of Methylococcus capsulatus (Bath).</title>
        <authorList>
            <person name="Ward N.L."/>
            <person name="Larsen O."/>
            <person name="Sakwa J."/>
            <person name="Bruseth L."/>
            <person name="Khouri H.M."/>
            <person name="Durkin A.S."/>
            <person name="Dimitrov G."/>
            <person name="Jiang L."/>
            <person name="Scanlan D."/>
            <person name="Kang K.H."/>
            <person name="Lewis M.R."/>
            <person name="Nelson K.E."/>
            <person name="Methe B.A."/>
            <person name="Wu M."/>
            <person name="Heidelberg J.F."/>
            <person name="Paulsen I.T."/>
            <person name="Fouts D.E."/>
            <person name="Ravel J."/>
            <person name="Tettelin H."/>
            <person name="Ren Q."/>
            <person name="Read T.D."/>
            <person name="DeBoy R.T."/>
            <person name="Seshadri R."/>
            <person name="Salzberg S.L."/>
            <person name="Jensen H.B."/>
            <person name="Birkeland N.K."/>
            <person name="Nelson W.C."/>
            <person name="Dodson R.J."/>
            <person name="Grindhaug S.H."/>
            <person name="Holt I.E."/>
            <person name="Eidhammer I."/>
            <person name="Jonasen I."/>
            <person name="Vanaken S."/>
            <person name="Utterback T.R."/>
            <person name="Feldblyum T.V."/>
            <person name="Fraser C.M."/>
            <person name="Lillehaug J.R."/>
            <person name="Eisen J.A."/>
        </authorList>
    </citation>
    <scope>NUCLEOTIDE SEQUENCE [LARGE SCALE GENOMIC DNA]</scope>
    <source>
        <strain evidence="3">ATCC 33009 / NCIMB 11132 / Bath</strain>
    </source>
</reference>
<protein>
    <submittedName>
        <fullName evidence="2">Uncharacterized protein</fullName>
    </submittedName>
</protein>
<dbReference type="EMBL" id="AE017282">
    <property type="protein sequence ID" value="AAU92371.1"/>
    <property type="molecule type" value="Genomic_DNA"/>
</dbReference>
<dbReference type="KEGG" id="mca:MCA1382"/>
<dbReference type="Proteomes" id="UP000006821">
    <property type="component" value="Chromosome"/>
</dbReference>
<evidence type="ECO:0000313" key="3">
    <source>
        <dbReference type="Proteomes" id="UP000006821"/>
    </source>
</evidence>
<feature type="compositionally biased region" description="Basic residues" evidence="1">
    <location>
        <begin position="10"/>
        <end position="23"/>
    </location>
</feature>
<feature type="compositionally biased region" description="Basic and acidic residues" evidence="1">
    <location>
        <begin position="104"/>
        <end position="113"/>
    </location>
</feature>
<dbReference type="STRING" id="243233.MCA1382"/>
<organism evidence="2 3">
    <name type="scientific">Methylococcus capsulatus (strain ATCC 33009 / NCIMB 11132 / Bath)</name>
    <dbReference type="NCBI Taxonomy" id="243233"/>
    <lineage>
        <taxon>Bacteria</taxon>
        <taxon>Pseudomonadati</taxon>
        <taxon>Pseudomonadota</taxon>
        <taxon>Gammaproteobacteria</taxon>
        <taxon>Methylococcales</taxon>
        <taxon>Methylococcaceae</taxon>
        <taxon>Methylococcus</taxon>
    </lineage>
</organism>
<feature type="compositionally biased region" description="Basic and acidic residues" evidence="1">
    <location>
        <begin position="35"/>
        <end position="56"/>
    </location>
</feature>
<gene>
    <name evidence="2" type="ordered locus">MCA1382</name>
</gene>
<dbReference type="HOGENOM" id="CLU_1011234_0_0_6"/>
<name>Q608V7_METCA</name>
<evidence type="ECO:0000256" key="1">
    <source>
        <dbReference type="SAM" id="MobiDB-lite"/>
    </source>
</evidence>
<sequence>MAPHLDGRQHQNRRQHRQQPGHRNHTEQQAAQPDPGERSQGHEGDETALRGDHREAPVATVAGKARHHGGQTYGEGQAAGEFEIQSEQQHQGGYEQFASRNTQNRRDHSDADTGQRTGQDQGDALQPGGRSGLHIMPPKQGRCDSHQQYCYYPVENPRLEPRRPTSADPGPAETSGQQREDDVPMRQYAGKGDGAGAERQGGCHYDEAHRLVQYDRLQRTETEQTDQQREPKLCSADADQPPQHTDRGTAPERGERRTDILGSGKHVLIAPGLRA</sequence>
<evidence type="ECO:0000313" key="2">
    <source>
        <dbReference type="EMBL" id="AAU92371.1"/>
    </source>
</evidence>
<accession>Q608V7</accession>